<comment type="caution">
    <text evidence="1">The sequence shown here is derived from an EMBL/GenBank/DDBJ whole genome shotgun (WGS) entry which is preliminary data.</text>
</comment>
<evidence type="ECO:0000313" key="1">
    <source>
        <dbReference type="EMBL" id="MCX2979747.1"/>
    </source>
</evidence>
<organism evidence="1 2">
    <name type="scientific">Candidatus Litorirhabdus singularis</name>
    <dbReference type="NCBI Taxonomy" id="2518993"/>
    <lineage>
        <taxon>Bacteria</taxon>
        <taxon>Pseudomonadati</taxon>
        <taxon>Pseudomonadota</taxon>
        <taxon>Gammaproteobacteria</taxon>
        <taxon>Cellvibrionales</taxon>
        <taxon>Halieaceae</taxon>
        <taxon>Candidatus Litorirhabdus</taxon>
    </lineage>
</organism>
<sequence>MDVTSIVYKLRAEGVRLFPRGDKLLAVPQGNAITDEQRALIKANRETLLAEVSKTWQPAQVIDFLTGCEIVPEDARFILDHLPTDRRARIATLNNYRAVWIDASTNEPVPHKKENAGRLAANTWLRTVCRGSDCG</sequence>
<dbReference type="EMBL" id="SHNN01000001">
    <property type="protein sequence ID" value="MCX2979747.1"/>
    <property type="molecule type" value="Genomic_DNA"/>
</dbReference>
<gene>
    <name evidence="1" type="ORF">EYC98_02590</name>
</gene>
<proteinExistence type="predicted"/>
<evidence type="ECO:0000313" key="2">
    <source>
        <dbReference type="Proteomes" id="UP001143362"/>
    </source>
</evidence>
<dbReference type="Proteomes" id="UP001143362">
    <property type="component" value="Unassembled WGS sequence"/>
</dbReference>
<keyword evidence="2" id="KW-1185">Reference proteome</keyword>
<dbReference type="RefSeq" id="WP_279243744.1">
    <property type="nucleotide sequence ID" value="NZ_SHNN01000001.1"/>
</dbReference>
<reference evidence="1" key="1">
    <citation type="submission" date="2019-02" db="EMBL/GenBank/DDBJ databases">
        <authorList>
            <person name="Li S.-H."/>
        </authorList>
    </citation>
    <scope>NUCLEOTIDE SEQUENCE</scope>
    <source>
        <strain evidence="1">IMCC14734</strain>
    </source>
</reference>
<protein>
    <recommendedName>
        <fullName evidence="3">TubC N-terminal docking domain-containing protein</fullName>
    </recommendedName>
</protein>
<evidence type="ECO:0008006" key="3">
    <source>
        <dbReference type="Google" id="ProtNLM"/>
    </source>
</evidence>
<accession>A0ABT3TBU2</accession>
<name>A0ABT3TBU2_9GAMM</name>